<dbReference type="AlphaFoldDB" id="A0A562R9Z7"/>
<dbReference type="OrthoDB" id="8251778at2"/>
<organism evidence="2 3">
    <name type="scientific">Bradyrhizobium huanghuaihaiense</name>
    <dbReference type="NCBI Taxonomy" id="990078"/>
    <lineage>
        <taxon>Bacteria</taxon>
        <taxon>Pseudomonadati</taxon>
        <taxon>Pseudomonadota</taxon>
        <taxon>Alphaproteobacteria</taxon>
        <taxon>Hyphomicrobiales</taxon>
        <taxon>Nitrobacteraceae</taxon>
        <taxon>Bradyrhizobium</taxon>
    </lineage>
</organism>
<dbReference type="EMBL" id="VLLA01000014">
    <property type="protein sequence ID" value="TWI65865.1"/>
    <property type="molecule type" value="Genomic_DNA"/>
</dbReference>
<dbReference type="RefSeq" id="WP_018642763.1">
    <property type="nucleotide sequence ID" value="NZ_CP104172.1"/>
</dbReference>
<name>A0A562R9Z7_9BRAD</name>
<comment type="caution">
    <text evidence="2">The sequence shown here is derived from an EMBL/GenBank/DDBJ whole genome shotgun (WGS) entry which is preliminary data.</text>
</comment>
<gene>
    <name evidence="2" type="ORF">IQ16_05122</name>
</gene>
<protein>
    <submittedName>
        <fullName evidence="2">Uncharacterized protein</fullName>
    </submittedName>
</protein>
<sequence>MADHSQIRRARNLAAEIAKQNDKIRQITAEAAEALKLPKPDTFLGRKTQEPFRDEDPLERVDIHNLIHSELQPPKP</sequence>
<accession>A0A562R9Z7</accession>
<evidence type="ECO:0000313" key="3">
    <source>
        <dbReference type="Proteomes" id="UP000316291"/>
    </source>
</evidence>
<dbReference type="Proteomes" id="UP000316291">
    <property type="component" value="Unassembled WGS sequence"/>
</dbReference>
<feature type="coiled-coil region" evidence="1">
    <location>
        <begin position="10"/>
        <end position="37"/>
    </location>
</feature>
<evidence type="ECO:0000256" key="1">
    <source>
        <dbReference type="SAM" id="Coils"/>
    </source>
</evidence>
<evidence type="ECO:0000313" key="2">
    <source>
        <dbReference type="EMBL" id="TWI65865.1"/>
    </source>
</evidence>
<keyword evidence="3" id="KW-1185">Reference proteome</keyword>
<proteinExistence type="predicted"/>
<reference evidence="2 3" key="1">
    <citation type="journal article" date="2015" name="Stand. Genomic Sci.">
        <title>Genomic Encyclopedia of Bacterial and Archaeal Type Strains, Phase III: the genomes of soil and plant-associated and newly described type strains.</title>
        <authorList>
            <person name="Whitman W.B."/>
            <person name="Woyke T."/>
            <person name="Klenk H.P."/>
            <person name="Zhou Y."/>
            <person name="Lilburn T.G."/>
            <person name="Beck B.J."/>
            <person name="De Vos P."/>
            <person name="Vandamme P."/>
            <person name="Eisen J.A."/>
            <person name="Garrity G."/>
            <person name="Hugenholtz P."/>
            <person name="Kyrpides N.C."/>
        </authorList>
    </citation>
    <scope>NUCLEOTIDE SEQUENCE [LARGE SCALE GENOMIC DNA]</scope>
    <source>
        <strain evidence="2 3">CGMCC 1.10948</strain>
    </source>
</reference>
<keyword evidence="1" id="KW-0175">Coiled coil</keyword>